<sequence>MEAEIWCEVLTPSQGLVLPLTLDASQRVVFFRPPIKCLKCNLAASWPNILNGEALHVRKSNQPMIELYLSLESTTSDNKERRAFSVLLLIKKRMQL</sequence>
<reference evidence="1" key="1">
    <citation type="submission" date="2021-01" db="EMBL/GenBank/DDBJ databases">
        <authorList>
            <consortium name="Genoscope - CEA"/>
            <person name="William W."/>
        </authorList>
    </citation>
    <scope>NUCLEOTIDE SEQUENCE</scope>
</reference>
<accession>A0A816KGJ7</accession>
<protein>
    <submittedName>
        <fullName evidence="1">(rape) hypothetical protein</fullName>
    </submittedName>
</protein>
<dbReference type="Proteomes" id="UP001295469">
    <property type="component" value="Chromosome C02"/>
</dbReference>
<dbReference type="EMBL" id="HG994366">
    <property type="protein sequence ID" value="CAF1920305.1"/>
    <property type="molecule type" value="Genomic_DNA"/>
</dbReference>
<gene>
    <name evidence="1" type="ORF">DARMORV10_C02P53860.1</name>
</gene>
<proteinExistence type="predicted"/>
<evidence type="ECO:0000313" key="1">
    <source>
        <dbReference type="EMBL" id="CAF1920305.1"/>
    </source>
</evidence>
<dbReference type="AlphaFoldDB" id="A0A816KGJ7"/>
<organism evidence="1">
    <name type="scientific">Brassica napus</name>
    <name type="common">Rape</name>
    <dbReference type="NCBI Taxonomy" id="3708"/>
    <lineage>
        <taxon>Eukaryota</taxon>
        <taxon>Viridiplantae</taxon>
        <taxon>Streptophyta</taxon>
        <taxon>Embryophyta</taxon>
        <taxon>Tracheophyta</taxon>
        <taxon>Spermatophyta</taxon>
        <taxon>Magnoliopsida</taxon>
        <taxon>eudicotyledons</taxon>
        <taxon>Gunneridae</taxon>
        <taxon>Pentapetalae</taxon>
        <taxon>rosids</taxon>
        <taxon>malvids</taxon>
        <taxon>Brassicales</taxon>
        <taxon>Brassicaceae</taxon>
        <taxon>Brassiceae</taxon>
        <taxon>Brassica</taxon>
    </lineage>
</organism>
<name>A0A816KGJ7_BRANA</name>